<dbReference type="Proteomes" id="UP000554482">
    <property type="component" value="Unassembled WGS sequence"/>
</dbReference>
<feature type="region of interest" description="Disordered" evidence="1">
    <location>
        <begin position="1"/>
        <end position="72"/>
    </location>
</feature>
<accession>A0A7J6W0D8</accession>
<sequence>MLPQDFRHKDHHKTNFQLHQPPSPSTPSPANGMKVGNSAPHLSTPPGPPVFSSPLRSVSSIHHRSSTAAVNK</sequence>
<feature type="compositionally biased region" description="Polar residues" evidence="1">
    <location>
        <begin position="54"/>
        <end position="72"/>
    </location>
</feature>
<evidence type="ECO:0000313" key="3">
    <source>
        <dbReference type="Proteomes" id="UP000554482"/>
    </source>
</evidence>
<protein>
    <submittedName>
        <fullName evidence="2">Uncharacterized protein</fullName>
    </submittedName>
</protein>
<evidence type="ECO:0000313" key="2">
    <source>
        <dbReference type="EMBL" id="KAF5189950.1"/>
    </source>
</evidence>
<dbReference type="EMBL" id="JABWDY010024815">
    <property type="protein sequence ID" value="KAF5189950.1"/>
    <property type="molecule type" value="Genomic_DNA"/>
</dbReference>
<dbReference type="OrthoDB" id="3979788at2759"/>
<proteinExistence type="predicted"/>
<organism evidence="2 3">
    <name type="scientific">Thalictrum thalictroides</name>
    <name type="common">Rue-anemone</name>
    <name type="synonym">Anemone thalictroides</name>
    <dbReference type="NCBI Taxonomy" id="46969"/>
    <lineage>
        <taxon>Eukaryota</taxon>
        <taxon>Viridiplantae</taxon>
        <taxon>Streptophyta</taxon>
        <taxon>Embryophyta</taxon>
        <taxon>Tracheophyta</taxon>
        <taxon>Spermatophyta</taxon>
        <taxon>Magnoliopsida</taxon>
        <taxon>Ranunculales</taxon>
        <taxon>Ranunculaceae</taxon>
        <taxon>Thalictroideae</taxon>
        <taxon>Thalictrum</taxon>
    </lineage>
</organism>
<dbReference type="AlphaFoldDB" id="A0A7J6W0D8"/>
<comment type="caution">
    <text evidence="2">The sequence shown here is derived from an EMBL/GenBank/DDBJ whole genome shotgun (WGS) entry which is preliminary data.</text>
</comment>
<reference evidence="2 3" key="1">
    <citation type="submission" date="2020-06" db="EMBL/GenBank/DDBJ databases">
        <title>Transcriptomic and genomic resources for Thalictrum thalictroides and T. hernandezii: Facilitating candidate gene discovery in an emerging model plant lineage.</title>
        <authorList>
            <person name="Arias T."/>
            <person name="Riano-Pachon D.M."/>
            <person name="Di Stilio V.S."/>
        </authorList>
    </citation>
    <scope>NUCLEOTIDE SEQUENCE [LARGE SCALE GENOMIC DNA]</scope>
    <source>
        <strain evidence="3">cv. WT478/WT964</strain>
        <tissue evidence="2">Leaves</tissue>
    </source>
</reference>
<keyword evidence="3" id="KW-1185">Reference proteome</keyword>
<gene>
    <name evidence="2" type="ORF">FRX31_020462</name>
</gene>
<evidence type="ECO:0000256" key="1">
    <source>
        <dbReference type="SAM" id="MobiDB-lite"/>
    </source>
</evidence>
<name>A0A7J6W0D8_THATH</name>